<sequence length="87" mass="9175">MPLGGFLDGGHVLRYGELARGHVGEDPLEAAGVRMTSCRQGASPVTLKLCSLPRGMKTVSPAEAIRSSPSLQMRQRPGRITKVSSSA</sequence>
<evidence type="ECO:0000313" key="4">
    <source>
        <dbReference type="Proteomes" id="UP000245839"/>
    </source>
</evidence>
<evidence type="ECO:0000256" key="1">
    <source>
        <dbReference type="SAM" id="MobiDB-lite"/>
    </source>
</evidence>
<reference evidence="2 4" key="2">
    <citation type="submission" date="2018-03" db="EMBL/GenBank/DDBJ databases">
        <title>Genomic Encyclopedia of Archaeal and Bacterial Type Strains, Phase II (KMG-II): from individual species to whole genera.</title>
        <authorList>
            <person name="Goeker M."/>
        </authorList>
    </citation>
    <scope>NUCLEOTIDE SEQUENCE [LARGE SCALE GENOMIC DNA]</scope>
    <source>
        <strain evidence="2 4">DSM 25227</strain>
    </source>
</reference>
<dbReference type="Proteomes" id="UP000245839">
    <property type="component" value="Unassembled WGS sequence"/>
</dbReference>
<gene>
    <name evidence="2" type="ORF">BCF38_103277</name>
    <name evidence="3" type="ORF">SAMN05421539_103277</name>
</gene>
<evidence type="ECO:0000313" key="2">
    <source>
        <dbReference type="EMBL" id="PWJ20459.1"/>
    </source>
</evidence>
<organism evidence="3 5">
    <name type="scientific">Jannaschia seohaensis</name>
    <dbReference type="NCBI Taxonomy" id="475081"/>
    <lineage>
        <taxon>Bacteria</taxon>
        <taxon>Pseudomonadati</taxon>
        <taxon>Pseudomonadota</taxon>
        <taxon>Alphaproteobacteria</taxon>
        <taxon>Rhodobacterales</taxon>
        <taxon>Roseobacteraceae</taxon>
        <taxon>Jannaschia</taxon>
    </lineage>
</organism>
<accession>A0A2Y9AK76</accession>
<keyword evidence="4" id="KW-1185">Reference proteome</keyword>
<dbReference type="Proteomes" id="UP000251571">
    <property type="component" value="Unassembled WGS sequence"/>
</dbReference>
<dbReference type="AlphaFoldDB" id="A0A2Y9AK76"/>
<feature type="region of interest" description="Disordered" evidence="1">
    <location>
        <begin position="60"/>
        <end position="87"/>
    </location>
</feature>
<dbReference type="EMBL" id="QGDJ01000003">
    <property type="protein sequence ID" value="PWJ20459.1"/>
    <property type="molecule type" value="Genomic_DNA"/>
</dbReference>
<dbReference type="EMBL" id="UETC01000003">
    <property type="protein sequence ID" value="SSA44555.1"/>
    <property type="molecule type" value="Genomic_DNA"/>
</dbReference>
<reference evidence="3 5" key="1">
    <citation type="submission" date="2016-10" db="EMBL/GenBank/DDBJ databases">
        <authorList>
            <person name="Cai Z."/>
        </authorList>
    </citation>
    <scope>NUCLEOTIDE SEQUENCE [LARGE SCALE GENOMIC DNA]</scope>
    <source>
        <strain evidence="3 5">DSM 25227</strain>
    </source>
</reference>
<protein>
    <submittedName>
        <fullName evidence="3">Uncharacterized protein</fullName>
    </submittedName>
</protein>
<evidence type="ECO:0000313" key="3">
    <source>
        <dbReference type="EMBL" id="SSA44555.1"/>
    </source>
</evidence>
<evidence type="ECO:0000313" key="5">
    <source>
        <dbReference type="Proteomes" id="UP000251571"/>
    </source>
</evidence>
<proteinExistence type="predicted"/>
<name>A0A2Y9AK76_9RHOB</name>